<organism evidence="1 2">
    <name type="scientific">Bacillus altitudinis</name>
    <dbReference type="NCBI Taxonomy" id="293387"/>
    <lineage>
        <taxon>Bacteria</taxon>
        <taxon>Bacillati</taxon>
        <taxon>Bacillota</taxon>
        <taxon>Bacilli</taxon>
        <taxon>Bacillales</taxon>
        <taxon>Bacillaceae</taxon>
        <taxon>Bacillus</taxon>
    </lineage>
</organism>
<protein>
    <submittedName>
        <fullName evidence="1">Uncharacterized protein</fullName>
    </submittedName>
</protein>
<proteinExistence type="predicted"/>
<dbReference type="AlphaFoldDB" id="A0A653MWC2"/>
<evidence type="ECO:0000313" key="2">
    <source>
        <dbReference type="Proteomes" id="UP000433089"/>
    </source>
</evidence>
<name>A0A653MWC2_BACAB</name>
<dbReference type="Proteomes" id="UP000433089">
    <property type="component" value="Unassembled WGS sequence"/>
</dbReference>
<sequence>MSLNITSHVLSMEVLYEYMHGLVADGIYGPKPKKKAQLEAFLK</sequence>
<gene>
    <name evidence="1" type="ORF">BACI348_30221</name>
</gene>
<reference evidence="1 2" key="1">
    <citation type="submission" date="2019-10" db="EMBL/GenBank/DDBJ databases">
        <authorList>
            <person name="Karimi E."/>
        </authorList>
    </citation>
    <scope>NUCLEOTIDE SEQUENCE [LARGE SCALE GENOMIC DNA]</scope>
    <source>
        <strain evidence="1">Bacillus sp. 348</strain>
    </source>
</reference>
<dbReference type="EMBL" id="CABWLH010000008">
    <property type="protein sequence ID" value="VXB09252.1"/>
    <property type="molecule type" value="Genomic_DNA"/>
</dbReference>
<evidence type="ECO:0000313" key="1">
    <source>
        <dbReference type="EMBL" id="VXB09252.1"/>
    </source>
</evidence>
<accession>A0A653MWC2</accession>